<dbReference type="PATRIC" id="fig|1227484.4.peg.621"/>
<feature type="coiled-coil region" evidence="1">
    <location>
        <begin position="58"/>
        <end position="103"/>
    </location>
</feature>
<accession>M0E566</accession>
<name>M0E566_9EURY</name>
<evidence type="ECO:0000313" key="4">
    <source>
        <dbReference type="Proteomes" id="UP000011514"/>
    </source>
</evidence>
<comment type="caution">
    <text evidence="3">The sequence shown here is derived from an EMBL/GenBank/DDBJ whole genome shotgun (WGS) entry which is preliminary data.</text>
</comment>
<evidence type="ECO:0000256" key="2">
    <source>
        <dbReference type="SAM" id="MobiDB-lite"/>
    </source>
</evidence>
<dbReference type="EMBL" id="AOJE01000010">
    <property type="protein sequence ID" value="ELZ42931.1"/>
    <property type="molecule type" value="Genomic_DNA"/>
</dbReference>
<keyword evidence="1" id="KW-0175">Coiled coil</keyword>
<dbReference type="RefSeq" id="WP_004046519.1">
    <property type="nucleotide sequence ID" value="NZ_AOJE01000010.1"/>
</dbReference>
<evidence type="ECO:0000313" key="3">
    <source>
        <dbReference type="EMBL" id="ELZ42931.1"/>
    </source>
</evidence>
<dbReference type="Proteomes" id="UP000011514">
    <property type="component" value="Unassembled WGS sequence"/>
</dbReference>
<keyword evidence="4" id="KW-1185">Reference proteome</keyword>
<gene>
    <name evidence="3" type="ORF">C471_03025</name>
</gene>
<reference evidence="3 4" key="1">
    <citation type="journal article" date="2014" name="PLoS Genet.">
        <title>Phylogenetically driven sequencing of extremely halophilic archaea reveals strategies for static and dynamic osmo-response.</title>
        <authorList>
            <person name="Becker E.A."/>
            <person name="Seitzer P.M."/>
            <person name="Tritt A."/>
            <person name="Larsen D."/>
            <person name="Krusor M."/>
            <person name="Yao A.I."/>
            <person name="Wu D."/>
            <person name="Madern D."/>
            <person name="Eisen J.A."/>
            <person name="Darling A.E."/>
            <person name="Facciotti M.T."/>
        </authorList>
    </citation>
    <scope>NUCLEOTIDE SEQUENCE [LARGE SCALE GENOMIC DNA]</scope>
    <source>
        <strain evidence="3 4">DSM 1137</strain>
    </source>
</reference>
<organism evidence="3 4">
    <name type="scientific">Halorubrum saccharovorum DSM 1137</name>
    <dbReference type="NCBI Taxonomy" id="1227484"/>
    <lineage>
        <taxon>Archaea</taxon>
        <taxon>Methanobacteriati</taxon>
        <taxon>Methanobacteriota</taxon>
        <taxon>Stenosarchaea group</taxon>
        <taxon>Halobacteria</taxon>
        <taxon>Halobacteriales</taxon>
        <taxon>Haloferacaceae</taxon>
        <taxon>Halorubrum</taxon>
    </lineage>
</organism>
<feature type="compositionally biased region" description="Basic and acidic residues" evidence="2">
    <location>
        <begin position="34"/>
        <end position="53"/>
    </location>
</feature>
<sequence length="125" mass="14322">MISDLPVESVNGQDEWNWNERRADRTTPSASGGDADRRPTGTERSAHPDRTVDAHCEIRRLEVEIGALEAELEQTEKRLKHVTERYERLLARKNQQLAEQTESTVQHSPRVTLRAVLSRLIPGNW</sequence>
<dbReference type="AlphaFoldDB" id="M0E566"/>
<proteinExistence type="predicted"/>
<dbReference type="OrthoDB" id="330424at2157"/>
<feature type="region of interest" description="Disordered" evidence="2">
    <location>
        <begin position="1"/>
        <end position="53"/>
    </location>
</feature>
<protein>
    <submittedName>
        <fullName evidence="3">Uncharacterized protein</fullName>
    </submittedName>
</protein>
<evidence type="ECO:0000256" key="1">
    <source>
        <dbReference type="SAM" id="Coils"/>
    </source>
</evidence>